<evidence type="ECO:0000256" key="5">
    <source>
        <dbReference type="ARBA" id="ARBA00023136"/>
    </source>
</evidence>
<keyword evidence="9" id="KW-0560">Oxidoreductase</keyword>
<feature type="transmembrane region" description="Helical" evidence="9">
    <location>
        <begin position="244"/>
        <end position="269"/>
    </location>
</feature>
<evidence type="ECO:0000259" key="10">
    <source>
        <dbReference type="Pfam" id="PF02544"/>
    </source>
</evidence>
<sequence>MNLLQIVFCVLTATLIVYSSLINLLEPRLPQFLSRVFRYGKFAVPGKSVFAVEVPKAWFKHFYILAVVEYICFMGLLSLVYFAGMAVPPQINSILNTLCGPDRIARCGKHNVYLAACLLTTQVFRRFYDTQKVSVFGEQSKMNLSHYVVGHLHYLGTILAVLCEAPEFAYTSESHKQLNLITTSISDKISVLIFLCAWKHQHICTKILGNLRKNEDGDVVSNGYKIPQGDWFKYLSCPHQTAEIIMYSCVTWILWYNVSWFFIFTWVLVNQVETILLSHWWYKEKFDDFPKQRKALIPFLY</sequence>
<dbReference type="OrthoDB" id="5788137at2759"/>
<comment type="pathway">
    <text evidence="9">Protein modification; protein glycosylation.</text>
</comment>
<reference evidence="11 12" key="1">
    <citation type="journal article" date="2013" name="Genome Biol.">
        <title>Draft genome of the mountain pine beetle, Dendroctonus ponderosae Hopkins, a major forest pest.</title>
        <authorList>
            <person name="Keeling C.I."/>
            <person name="Yuen M.M."/>
            <person name="Liao N.Y."/>
            <person name="Docking T.R."/>
            <person name="Chan S.K."/>
            <person name="Taylor G.A."/>
            <person name="Palmquist D.L."/>
            <person name="Jackman S.D."/>
            <person name="Nguyen A."/>
            <person name="Li M."/>
            <person name="Henderson H."/>
            <person name="Janes J.K."/>
            <person name="Zhao Y."/>
            <person name="Pandoh P."/>
            <person name="Moore R."/>
            <person name="Sperling F.A."/>
            <person name="Huber D.P."/>
            <person name="Birol I."/>
            <person name="Jones S.J."/>
            <person name="Bohlmann J."/>
        </authorList>
    </citation>
    <scope>NUCLEOTIDE SEQUENCE</scope>
</reference>
<name>U4TY73_DENPD</name>
<dbReference type="GO" id="GO:0160198">
    <property type="term" value="F:polyprenal reductase activity"/>
    <property type="evidence" value="ECO:0007669"/>
    <property type="project" value="UniProtKB-EC"/>
</dbReference>
<evidence type="ECO:0000313" key="12">
    <source>
        <dbReference type="Proteomes" id="UP000030742"/>
    </source>
</evidence>
<evidence type="ECO:0000256" key="7">
    <source>
        <dbReference type="ARBA" id="ARBA00047186"/>
    </source>
</evidence>
<evidence type="ECO:0000256" key="4">
    <source>
        <dbReference type="ARBA" id="ARBA00022989"/>
    </source>
</evidence>
<dbReference type="InterPro" id="IPR001104">
    <property type="entry name" value="3-oxo-5_a-steroid_4-DH_C"/>
</dbReference>
<evidence type="ECO:0000256" key="8">
    <source>
        <dbReference type="ARBA" id="ARBA00049427"/>
    </source>
</evidence>
<comment type="similarity">
    <text evidence="6 9">Belongs to the steroid 5-alpha reductase family. Polyprenal reductase subfamily.</text>
</comment>
<comment type="catalytic activity">
    <reaction evidence="8 9">
        <text>a di-trans,poly-cis-dolichal + NADP(+) = a di-trans,poly-cis-polyprenal + NADPH + H(+)</text>
        <dbReference type="Rhea" id="RHEA:80727"/>
        <dbReference type="Rhea" id="RHEA-COMP:19536"/>
        <dbReference type="Rhea" id="RHEA-COMP:19537"/>
        <dbReference type="ChEBI" id="CHEBI:15378"/>
        <dbReference type="ChEBI" id="CHEBI:57783"/>
        <dbReference type="ChEBI" id="CHEBI:58349"/>
        <dbReference type="ChEBI" id="CHEBI:231623"/>
        <dbReference type="ChEBI" id="CHEBI:231637"/>
        <dbReference type="EC" id="1.3.1.94"/>
    </reaction>
    <physiologicalReaction direction="right-to-left" evidence="8 9">
        <dbReference type="Rhea" id="RHEA:80729"/>
    </physiologicalReaction>
</comment>
<evidence type="ECO:0000256" key="1">
    <source>
        <dbReference type="ARBA" id="ARBA00004127"/>
    </source>
</evidence>
<evidence type="ECO:0000256" key="9">
    <source>
        <dbReference type="RuleBase" id="RU367081"/>
    </source>
</evidence>
<protein>
    <recommendedName>
        <fullName evidence="7 9">Polyprenal reductase</fullName>
        <ecNumber evidence="2 9">1.3.1.94</ecNumber>
    </recommendedName>
</protein>
<dbReference type="Pfam" id="PF02544">
    <property type="entry name" value="Steroid_dh"/>
    <property type="match status" value="1"/>
</dbReference>
<keyword evidence="9" id="KW-0256">Endoplasmic reticulum</keyword>
<dbReference type="EC" id="1.3.1.94" evidence="2 9"/>
<dbReference type="InterPro" id="IPR039698">
    <property type="entry name" value="Dfg10/SRD5A3"/>
</dbReference>
<evidence type="ECO:0000256" key="2">
    <source>
        <dbReference type="ARBA" id="ARBA00012522"/>
    </source>
</evidence>
<keyword evidence="4 9" id="KW-1133">Transmembrane helix</keyword>
<comment type="subcellular location">
    <subcellularLocation>
        <location evidence="1">Endomembrane system</location>
        <topology evidence="1">Multi-pass membrane protein</topology>
    </subcellularLocation>
    <subcellularLocation>
        <location evidence="9">Endoplasmic reticulum membrane</location>
    </subcellularLocation>
</comment>
<comment type="caution">
    <text evidence="9">Lacks conserved residue(s) required for the propagation of feature annotation.</text>
</comment>
<dbReference type="PANTHER" id="PTHR14624">
    <property type="entry name" value="DFG10 PROTEIN"/>
    <property type="match status" value="1"/>
</dbReference>
<accession>U4TY73</accession>
<evidence type="ECO:0000256" key="6">
    <source>
        <dbReference type="ARBA" id="ARBA00046320"/>
    </source>
</evidence>
<dbReference type="GO" id="GO:0006488">
    <property type="term" value="P:dolichol-linked oligosaccharide biosynthetic process"/>
    <property type="evidence" value="ECO:0007669"/>
    <property type="project" value="UniProtKB-UniRule"/>
</dbReference>
<dbReference type="PROSITE" id="PS50244">
    <property type="entry name" value="S5A_REDUCTASE"/>
    <property type="match status" value="1"/>
</dbReference>
<gene>
    <name evidence="11" type="ORF">D910_03976</name>
</gene>
<proteinExistence type="inferred from homology"/>
<keyword evidence="5 9" id="KW-0472">Membrane</keyword>
<dbReference type="EMBL" id="KB631829">
    <property type="protein sequence ID" value="ERL86569.1"/>
    <property type="molecule type" value="Genomic_DNA"/>
</dbReference>
<evidence type="ECO:0000256" key="3">
    <source>
        <dbReference type="ARBA" id="ARBA00022692"/>
    </source>
</evidence>
<dbReference type="GO" id="GO:0016095">
    <property type="term" value="P:polyprenol catabolic process"/>
    <property type="evidence" value="ECO:0007669"/>
    <property type="project" value="UniProtKB-UniRule"/>
</dbReference>
<organism evidence="11 12">
    <name type="scientific">Dendroctonus ponderosae</name>
    <name type="common">Mountain pine beetle</name>
    <dbReference type="NCBI Taxonomy" id="77166"/>
    <lineage>
        <taxon>Eukaryota</taxon>
        <taxon>Metazoa</taxon>
        <taxon>Ecdysozoa</taxon>
        <taxon>Arthropoda</taxon>
        <taxon>Hexapoda</taxon>
        <taxon>Insecta</taxon>
        <taxon>Pterygota</taxon>
        <taxon>Neoptera</taxon>
        <taxon>Endopterygota</taxon>
        <taxon>Coleoptera</taxon>
        <taxon>Polyphaga</taxon>
        <taxon>Cucujiformia</taxon>
        <taxon>Curculionidae</taxon>
        <taxon>Scolytinae</taxon>
        <taxon>Dendroctonus</taxon>
    </lineage>
</organism>
<feature type="transmembrane region" description="Helical" evidence="9">
    <location>
        <begin position="62"/>
        <end position="83"/>
    </location>
</feature>
<feature type="domain" description="3-oxo-5-alpha-steroid 4-dehydrogenase C-terminal" evidence="10">
    <location>
        <begin position="170"/>
        <end position="301"/>
    </location>
</feature>
<dbReference type="GO" id="GO:0005789">
    <property type="term" value="C:endoplasmic reticulum membrane"/>
    <property type="evidence" value="ECO:0007669"/>
    <property type="project" value="UniProtKB-SubCell"/>
</dbReference>
<comment type="function">
    <text evidence="9">Plays a key role in early steps of protein N-linked glycosylation by being involved in the conversion of polyprenol into dolichol. Acts as a polyprenal reductase that mediates the reduction of polyprenal into dolichal in a NADP-dependent mechanism. Dolichols are required for the synthesis of dolichol-linked monosaccharides and the oligosaccharide precursor used for N-glycosylation.</text>
</comment>
<dbReference type="Proteomes" id="UP000030742">
    <property type="component" value="Unassembled WGS sequence"/>
</dbReference>
<dbReference type="UniPathway" id="UPA00378"/>
<evidence type="ECO:0000313" key="11">
    <source>
        <dbReference type="EMBL" id="ERL86569.1"/>
    </source>
</evidence>
<dbReference type="PANTHER" id="PTHR14624:SF0">
    <property type="entry name" value="POLYPRENOL REDUCTASE"/>
    <property type="match status" value="1"/>
</dbReference>
<dbReference type="GO" id="GO:0102389">
    <property type="term" value="F:polyprenol reductase activity"/>
    <property type="evidence" value="ECO:0007669"/>
    <property type="project" value="UniProtKB-UniRule"/>
</dbReference>
<keyword evidence="9" id="KW-0521">NADP</keyword>
<dbReference type="GO" id="GO:0003865">
    <property type="term" value="F:3-oxo-5-alpha-steroid 4-dehydrogenase activity"/>
    <property type="evidence" value="ECO:0007669"/>
    <property type="project" value="TreeGrafter"/>
</dbReference>
<dbReference type="STRING" id="77166.U4TY73"/>
<dbReference type="AlphaFoldDB" id="U4TY73"/>
<keyword evidence="3 9" id="KW-0812">Transmembrane</keyword>